<dbReference type="RefSeq" id="WP_301192662.1">
    <property type="nucleotide sequence ID" value="NZ_JAPDPJ010000082.1"/>
</dbReference>
<comment type="caution">
    <text evidence="1">The sequence shown here is derived from an EMBL/GenBank/DDBJ whole genome shotgun (WGS) entry which is preliminary data.</text>
</comment>
<evidence type="ECO:0008006" key="3">
    <source>
        <dbReference type="Google" id="ProtNLM"/>
    </source>
</evidence>
<dbReference type="SUPFAM" id="SSF46565">
    <property type="entry name" value="Chaperone J-domain"/>
    <property type="match status" value="1"/>
</dbReference>
<dbReference type="EMBL" id="JAPDPJ010000082">
    <property type="protein sequence ID" value="MCW3789105.1"/>
    <property type="molecule type" value="Genomic_DNA"/>
</dbReference>
<gene>
    <name evidence="1" type="ORF">OM075_21745</name>
</gene>
<accession>A0AAE3SH22</accession>
<evidence type="ECO:0000313" key="2">
    <source>
        <dbReference type="Proteomes" id="UP001209229"/>
    </source>
</evidence>
<reference evidence="1" key="1">
    <citation type="submission" date="2022-10" db="EMBL/GenBank/DDBJ databases">
        <authorList>
            <person name="Yu W.X."/>
        </authorList>
    </citation>
    <scope>NUCLEOTIDE SEQUENCE</scope>
    <source>
        <strain evidence="1">AAT</strain>
    </source>
</reference>
<dbReference type="Proteomes" id="UP001209229">
    <property type="component" value="Unassembled WGS sequence"/>
</dbReference>
<keyword evidence="2" id="KW-1185">Reference proteome</keyword>
<dbReference type="Gene3D" id="1.10.287.110">
    <property type="entry name" value="DnaJ domain"/>
    <property type="match status" value="1"/>
</dbReference>
<name>A0AAE3SH22_9BACT</name>
<organism evidence="1 2">
    <name type="scientific">Plebeiibacterium sediminum</name>
    <dbReference type="NCBI Taxonomy" id="2992112"/>
    <lineage>
        <taxon>Bacteria</taxon>
        <taxon>Pseudomonadati</taxon>
        <taxon>Bacteroidota</taxon>
        <taxon>Bacteroidia</taxon>
        <taxon>Marinilabiliales</taxon>
        <taxon>Marinilabiliaceae</taxon>
        <taxon>Plebeiibacterium</taxon>
    </lineage>
</organism>
<sequence>MKYFNDISDLDKAKLHYRNLAKQLHPDMGGTSGDFQEMQAEYKEFLLNMQQKSKVVTPSPNSTSEEKELINELRKLAKALIKNQVPQNYLRQKIQTSESSLKRGLLNGIVRILDEFTS</sequence>
<dbReference type="InterPro" id="IPR036869">
    <property type="entry name" value="J_dom_sf"/>
</dbReference>
<protein>
    <recommendedName>
        <fullName evidence="3">J domain-containing protein</fullName>
    </recommendedName>
</protein>
<evidence type="ECO:0000313" key="1">
    <source>
        <dbReference type="EMBL" id="MCW3789105.1"/>
    </source>
</evidence>
<dbReference type="AlphaFoldDB" id="A0AAE3SH22"/>
<proteinExistence type="predicted"/>